<gene>
    <name evidence="2" type="ORF">AN964_20900</name>
</gene>
<dbReference type="InterPro" id="IPR016181">
    <property type="entry name" value="Acyl_CoA_acyltransferase"/>
</dbReference>
<dbReference type="OrthoDB" id="9795199at2"/>
<dbReference type="Gene3D" id="3.40.630.30">
    <property type="match status" value="1"/>
</dbReference>
<sequence>MNNLFEKQPVLDHKQLRLLPMEEVHVKDLFDINDPSVWNYMLLQVDTLEKMQNWVHAALTGKVHNQILPYVVQLKETGKIVGTTRIYGLDFQNRSCEIGSTWYAPEFQRSFVNTACKLTLFQFCFEELNMIRVQLKTDERNVRSQKAIERIGAKKEGILRNERILENGYIRNACVYSITAEEWPGVKKGLLEKEKYYETRL</sequence>
<proteinExistence type="predicted"/>
<dbReference type="PATRIC" id="fig|157838.3.peg.4586"/>
<dbReference type="Pfam" id="PF13302">
    <property type="entry name" value="Acetyltransf_3"/>
    <property type="match status" value="1"/>
</dbReference>
<dbReference type="RefSeq" id="WP_055741733.1">
    <property type="nucleotide sequence ID" value="NZ_JAAIWL010000023.1"/>
</dbReference>
<reference evidence="2 3" key="1">
    <citation type="submission" date="2015-09" db="EMBL/GenBank/DDBJ databases">
        <title>Genome sequencing project for genomic taxonomy and phylogenomics of Bacillus-like bacteria.</title>
        <authorList>
            <person name="Liu B."/>
            <person name="Wang J."/>
            <person name="Zhu Y."/>
            <person name="Liu G."/>
            <person name="Chen Q."/>
            <person name="Chen Z."/>
            <person name="Lan J."/>
            <person name="Che J."/>
            <person name="Ge C."/>
            <person name="Shi H."/>
            <person name="Pan Z."/>
            <person name="Liu X."/>
        </authorList>
    </citation>
    <scope>NUCLEOTIDE SEQUENCE [LARGE SCALE GENOMIC DNA]</scope>
    <source>
        <strain evidence="2 3">LMG 18435</strain>
    </source>
</reference>
<dbReference type="PANTHER" id="PTHR43610">
    <property type="entry name" value="BLL6696 PROTEIN"/>
    <property type="match status" value="1"/>
</dbReference>
<comment type="caution">
    <text evidence="2">The sequence shown here is derived from an EMBL/GenBank/DDBJ whole genome shotgun (WGS) entry which is preliminary data.</text>
</comment>
<evidence type="ECO:0000313" key="3">
    <source>
        <dbReference type="Proteomes" id="UP000051888"/>
    </source>
</evidence>
<dbReference type="PROSITE" id="PS51186">
    <property type="entry name" value="GNAT"/>
    <property type="match status" value="1"/>
</dbReference>
<evidence type="ECO:0000259" key="1">
    <source>
        <dbReference type="PROSITE" id="PS51186"/>
    </source>
</evidence>
<dbReference type="SUPFAM" id="SSF55729">
    <property type="entry name" value="Acyl-CoA N-acyltransferases (Nat)"/>
    <property type="match status" value="1"/>
</dbReference>
<protein>
    <recommendedName>
        <fullName evidence="1">N-acetyltransferase domain-containing protein</fullName>
    </recommendedName>
</protein>
<dbReference type="AlphaFoldDB" id="A0A0Q3WM24"/>
<dbReference type="EMBL" id="LJJC01000006">
    <property type="protein sequence ID" value="KQL51427.1"/>
    <property type="molecule type" value="Genomic_DNA"/>
</dbReference>
<dbReference type="GO" id="GO:0016747">
    <property type="term" value="F:acyltransferase activity, transferring groups other than amino-acyl groups"/>
    <property type="evidence" value="ECO:0007669"/>
    <property type="project" value="InterPro"/>
</dbReference>
<keyword evidence="3" id="KW-1185">Reference proteome</keyword>
<name>A0A0Q3WM24_9BACI</name>
<evidence type="ECO:0000313" key="2">
    <source>
        <dbReference type="EMBL" id="KQL51427.1"/>
    </source>
</evidence>
<dbReference type="STRING" id="157838.AN964_20900"/>
<accession>A0A0Q3WM24</accession>
<organism evidence="2 3">
    <name type="scientific">Heyndrickxia shackletonii</name>
    <dbReference type="NCBI Taxonomy" id="157838"/>
    <lineage>
        <taxon>Bacteria</taxon>
        <taxon>Bacillati</taxon>
        <taxon>Bacillota</taxon>
        <taxon>Bacilli</taxon>
        <taxon>Bacillales</taxon>
        <taxon>Bacillaceae</taxon>
        <taxon>Heyndrickxia</taxon>
    </lineage>
</organism>
<dbReference type="InterPro" id="IPR000182">
    <property type="entry name" value="GNAT_dom"/>
</dbReference>
<feature type="domain" description="N-acetyltransferase" evidence="1">
    <location>
        <begin position="16"/>
        <end position="181"/>
    </location>
</feature>
<dbReference type="PANTHER" id="PTHR43610:SF1">
    <property type="entry name" value="N-ACETYLTRANSFERASE DOMAIN-CONTAINING PROTEIN"/>
    <property type="match status" value="1"/>
</dbReference>
<dbReference type="Proteomes" id="UP000051888">
    <property type="component" value="Unassembled WGS sequence"/>
</dbReference>